<dbReference type="EMBL" id="KY684109">
    <property type="protein sequence ID" value="ARF11768.1"/>
    <property type="molecule type" value="Genomic_DNA"/>
</dbReference>
<reference evidence="1" key="1">
    <citation type="journal article" date="2017" name="Science">
        <title>Giant viruses with an expanded complement of translation system components.</title>
        <authorList>
            <person name="Schulz F."/>
            <person name="Yutin N."/>
            <person name="Ivanova N.N."/>
            <person name="Ortega D.R."/>
            <person name="Lee T.K."/>
            <person name="Vierheilig J."/>
            <person name="Daims H."/>
            <person name="Horn M."/>
            <person name="Wagner M."/>
            <person name="Jensen G.J."/>
            <person name="Kyrpides N.C."/>
            <person name="Koonin E.V."/>
            <person name="Woyke T."/>
        </authorList>
    </citation>
    <scope>NUCLEOTIDE SEQUENCE</scope>
    <source>
        <strain evidence="1">KNV1</strain>
    </source>
</reference>
<accession>A0A1V0SJG6</accession>
<name>A0A1V0SJG6_9VIRU</name>
<proteinExistence type="predicted"/>
<protein>
    <submittedName>
        <fullName evidence="1">Uncharacterized protein</fullName>
    </submittedName>
</protein>
<sequence>MATYKFVKNFDPEPDPNDTITLFFQVATFPRPEDKTFHVRRFMVNSKDEFNSVKDYFLTNKQYQKFMHKRKPNEYKTFAVYNLKMVKYPTLGDILAAKSNMISNDPGYYGAAPF</sequence>
<organism evidence="1">
    <name type="scientific">Klosneuvirus KNV1</name>
    <dbReference type="NCBI Taxonomy" id="1977640"/>
    <lineage>
        <taxon>Viruses</taxon>
        <taxon>Varidnaviria</taxon>
        <taxon>Bamfordvirae</taxon>
        <taxon>Nucleocytoviricota</taxon>
        <taxon>Megaviricetes</taxon>
        <taxon>Imitervirales</taxon>
        <taxon>Mimiviridae</taxon>
        <taxon>Klosneuvirinae</taxon>
        <taxon>Klosneuvirus</taxon>
    </lineage>
</organism>
<evidence type="ECO:0000313" key="1">
    <source>
        <dbReference type="EMBL" id="ARF11768.1"/>
    </source>
</evidence>
<gene>
    <name evidence="1" type="ORF">Klosneuvirus_2_204</name>
</gene>